<protein>
    <recommendedName>
        <fullName evidence="2">ASPIC/UnbV domain-containing protein</fullName>
    </recommendedName>
</protein>
<dbReference type="EMBL" id="UINC01098294">
    <property type="protein sequence ID" value="SVC56706.1"/>
    <property type="molecule type" value="Genomic_DNA"/>
</dbReference>
<accession>A0A382N6K1</accession>
<evidence type="ECO:0008006" key="2">
    <source>
        <dbReference type="Google" id="ProtNLM"/>
    </source>
</evidence>
<feature type="non-terminal residue" evidence="1">
    <location>
        <position position="1"/>
    </location>
</feature>
<sequence length="48" mass="5156">TPEPPTHLETHWPNGKTTITAIPQGSKEISVGIDGELLPPAKRPSLSR</sequence>
<gene>
    <name evidence="1" type="ORF">METZ01_LOCUS309560</name>
</gene>
<evidence type="ECO:0000313" key="1">
    <source>
        <dbReference type="EMBL" id="SVC56706.1"/>
    </source>
</evidence>
<organism evidence="1">
    <name type="scientific">marine metagenome</name>
    <dbReference type="NCBI Taxonomy" id="408172"/>
    <lineage>
        <taxon>unclassified sequences</taxon>
        <taxon>metagenomes</taxon>
        <taxon>ecological metagenomes</taxon>
    </lineage>
</organism>
<dbReference type="AlphaFoldDB" id="A0A382N6K1"/>
<reference evidence="1" key="1">
    <citation type="submission" date="2018-05" db="EMBL/GenBank/DDBJ databases">
        <authorList>
            <person name="Lanie J.A."/>
            <person name="Ng W.-L."/>
            <person name="Kazmierczak K.M."/>
            <person name="Andrzejewski T.M."/>
            <person name="Davidsen T.M."/>
            <person name="Wayne K.J."/>
            <person name="Tettelin H."/>
            <person name="Glass J.I."/>
            <person name="Rusch D."/>
            <person name="Podicherti R."/>
            <person name="Tsui H.-C.T."/>
            <person name="Winkler M.E."/>
        </authorList>
    </citation>
    <scope>NUCLEOTIDE SEQUENCE</scope>
</reference>
<name>A0A382N6K1_9ZZZZ</name>
<proteinExistence type="predicted"/>